<feature type="domain" description="Flavin reductase like" evidence="5">
    <location>
        <begin position="15"/>
        <end position="168"/>
    </location>
</feature>
<evidence type="ECO:0000256" key="2">
    <source>
        <dbReference type="ARBA" id="ARBA00022630"/>
    </source>
</evidence>
<accession>A0A4P7D4H0</accession>
<name>A0A4P7D4H0_9BURK</name>
<keyword evidence="7" id="KW-1185">Reference proteome</keyword>
<proteinExistence type="inferred from homology"/>
<gene>
    <name evidence="6" type="ORF">E1956_31150</name>
</gene>
<dbReference type="SUPFAM" id="SSF50475">
    <property type="entry name" value="FMN-binding split barrel"/>
    <property type="match status" value="1"/>
</dbReference>
<evidence type="ECO:0000259" key="5">
    <source>
        <dbReference type="SMART" id="SM00903"/>
    </source>
</evidence>
<evidence type="ECO:0000313" key="6">
    <source>
        <dbReference type="EMBL" id="QBR01625.1"/>
    </source>
</evidence>
<dbReference type="GO" id="GO:0016646">
    <property type="term" value="F:oxidoreductase activity, acting on the CH-NH group of donors, NAD or NADP as acceptor"/>
    <property type="evidence" value="ECO:0007669"/>
    <property type="project" value="UniProtKB-ARBA"/>
</dbReference>
<dbReference type="AlphaFoldDB" id="A0A4P7D4H0"/>
<dbReference type="InterPro" id="IPR002563">
    <property type="entry name" value="Flavin_Rdtase-like_dom"/>
</dbReference>
<dbReference type="PANTHER" id="PTHR33798">
    <property type="entry name" value="FLAVOPROTEIN OXYGENASE"/>
    <property type="match status" value="1"/>
</dbReference>
<organism evidence="6 7">
    <name type="scientific">Paraburkholderia pallida</name>
    <dbReference type="NCBI Taxonomy" id="2547399"/>
    <lineage>
        <taxon>Bacteria</taxon>
        <taxon>Pseudomonadati</taxon>
        <taxon>Pseudomonadota</taxon>
        <taxon>Betaproteobacteria</taxon>
        <taxon>Burkholderiales</taxon>
        <taxon>Burkholderiaceae</taxon>
        <taxon>Paraburkholderia</taxon>
    </lineage>
</organism>
<comment type="similarity">
    <text evidence="4">Belongs to the flavoredoxin family.</text>
</comment>
<keyword evidence="3" id="KW-0288">FMN</keyword>
<dbReference type="SMART" id="SM00903">
    <property type="entry name" value="Flavin_Reduct"/>
    <property type="match status" value="1"/>
</dbReference>
<dbReference type="Gene3D" id="2.30.110.10">
    <property type="entry name" value="Electron Transport, Fmn-binding Protein, Chain A"/>
    <property type="match status" value="1"/>
</dbReference>
<evidence type="ECO:0000313" key="7">
    <source>
        <dbReference type="Proteomes" id="UP000295727"/>
    </source>
</evidence>
<comment type="cofactor">
    <cofactor evidence="1">
        <name>FMN</name>
        <dbReference type="ChEBI" id="CHEBI:58210"/>
    </cofactor>
</comment>
<dbReference type="GO" id="GO:0010181">
    <property type="term" value="F:FMN binding"/>
    <property type="evidence" value="ECO:0007669"/>
    <property type="project" value="InterPro"/>
</dbReference>
<evidence type="ECO:0000256" key="3">
    <source>
        <dbReference type="ARBA" id="ARBA00022643"/>
    </source>
</evidence>
<evidence type="ECO:0000256" key="4">
    <source>
        <dbReference type="ARBA" id="ARBA00038054"/>
    </source>
</evidence>
<evidence type="ECO:0000256" key="1">
    <source>
        <dbReference type="ARBA" id="ARBA00001917"/>
    </source>
</evidence>
<dbReference type="Pfam" id="PF01613">
    <property type="entry name" value="Flavin_Reduct"/>
    <property type="match status" value="1"/>
</dbReference>
<dbReference type="KEGG" id="ppai:E1956_31150"/>
<keyword evidence="2" id="KW-0285">Flavoprotein</keyword>
<dbReference type="PANTHER" id="PTHR33798:SF5">
    <property type="entry name" value="FLAVIN REDUCTASE LIKE DOMAIN-CONTAINING PROTEIN"/>
    <property type="match status" value="1"/>
</dbReference>
<reference evidence="6 7" key="1">
    <citation type="submission" date="2019-03" db="EMBL/GenBank/DDBJ databases">
        <title>Paraburkholderia sp. 7MH5, isolated from subtropical forest soil.</title>
        <authorList>
            <person name="Gao Z.-H."/>
            <person name="Qiu L.-H."/>
        </authorList>
    </citation>
    <scope>NUCLEOTIDE SEQUENCE [LARGE SCALE GENOMIC DNA]</scope>
    <source>
        <strain evidence="6 7">7MH5</strain>
    </source>
</reference>
<dbReference type="EMBL" id="CP038150">
    <property type="protein sequence ID" value="QBR01625.1"/>
    <property type="molecule type" value="Genomic_DNA"/>
</dbReference>
<dbReference type="OrthoDB" id="5946411at2"/>
<dbReference type="InterPro" id="IPR012349">
    <property type="entry name" value="Split_barrel_FMN-bd"/>
</dbReference>
<dbReference type="Proteomes" id="UP000295727">
    <property type="component" value="Chromosome 3"/>
</dbReference>
<protein>
    <submittedName>
        <fullName evidence="6">Flavin reductase family protein</fullName>
    </submittedName>
</protein>
<sequence length="226" mass="24008">MASMHPRDRYKLLSASVVPRPIAFVTSVGEDGSVNAAPFSFFNVFSPDPPIVVLGVQKRFDGGVKDTARNIAATGVFVVNLVDEDLVKAVNIAAIDFPPGHSEITAAGLTLVDGVDIAVPRVAEAPFSLECRRVASLVLGPRGELIVGEVVRFHAREGLVDPARMYVDERAYRPVGRMGATTYARQRDCFAMRIDSVEDWFAGQAETANGSGEAAGAQTGTDGTAT</sequence>